<dbReference type="SMART" id="SM00717">
    <property type="entry name" value="SANT"/>
    <property type="match status" value="1"/>
</dbReference>
<sequence length="616" mass="65070">MPRDPLRYTVKTMLALLQEVALFPDAKIDWSALVKKSSTGISNPREYQMLWRHLAYRHILVDKLEDGAQPLDDDSDLECELEVSPSITSDASTEAAAYVKVLIASGSPSDSRFPNSSTVEAPLIINIPNGQSQRAFEENSQSTSGINITVPVTVQKQPLPSGTSGEGNDVNVISSGNLPPRKKRKKWSEEEDMELIAAVQKCGEGNWANILKGDFKGDRTASQLSQRWSIIRKRGLNPGGATSNGSLLSEAQLAARRAVSLALDRPTLKDSFKNAGIGAASTSNTASRCLAPPVLPPVEVSPVGTSVSPAQQNSQQPSNMLTSPRSGALSSASKPRVASKKTSTKSPSPFSSNSMLKAAAFAAGARIATPSDAASLLKAAQSKKAVHIMPGGSLIKSSMQGGASPVSTTHLGAHPNVHYIRTGLAAKPSYSPPSISRPNGNAQVQGNSMKSAGSMGQLAPATAISPDPTPSNAVTTELDSENTSKKDSKVDEETSPESDSTQKENVQDVLASTLPNAPNGQGHEDLIPASEPNPEPVLRDRTVLVENSTCTSNEKVENVDQGVIVEKVTIRTQSANGNGMPDLHDKIDGDDVPALKEASESEVLKDKPDDLKNSVM</sequence>
<dbReference type="Proteomes" id="UP001370490">
    <property type="component" value="Unassembled WGS sequence"/>
</dbReference>
<dbReference type="PROSITE" id="PS51294">
    <property type="entry name" value="HTH_MYB"/>
    <property type="match status" value="1"/>
</dbReference>
<keyword evidence="2" id="KW-0539">Nucleus</keyword>
<dbReference type="PROSITE" id="PS50090">
    <property type="entry name" value="MYB_LIKE"/>
    <property type="match status" value="1"/>
</dbReference>
<proteinExistence type="predicted"/>
<dbReference type="SUPFAM" id="SSF46689">
    <property type="entry name" value="Homeodomain-like"/>
    <property type="match status" value="1"/>
</dbReference>
<evidence type="ECO:0000256" key="2">
    <source>
        <dbReference type="ARBA" id="ARBA00023242"/>
    </source>
</evidence>
<evidence type="ECO:0000313" key="6">
    <source>
        <dbReference type="EMBL" id="KAK6940257.1"/>
    </source>
</evidence>
<evidence type="ECO:0000256" key="1">
    <source>
        <dbReference type="ARBA" id="ARBA00004123"/>
    </source>
</evidence>
<evidence type="ECO:0000259" key="4">
    <source>
        <dbReference type="PROSITE" id="PS50090"/>
    </source>
</evidence>
<reference evidence="6 7" key="1">
    <citation type="submission" date="2023-12" db="EMBL/GenBank/DDBJ databases">
        <title>A high-quality genome assembly for Dillenia turbinata (Dilleniales).</title>
        <authorList>
            <person name="Chanderbali A."/>
        </authorList>
    </citation>
    <scope>NUCLEOTIDE SEQUENCE [LARGE SCALE GENOMIC DNA]</scope>
    <source>
        <strain evidence="6">LSX21</strain>
        <tissue evidence="6">Leaf</tissue>
    </source>
</reference>
<dbReference type="EMBL" id="JBAMMX010000005">
    <property type="protein sequence ID" value="KAK6940257.1"/>
    <property type="molecule type" value="Genomic_DNA"/>
</dbReference>
<feature type="compositionally biased region" description="Polar residues" evidence="3">
    <location>
        <begin position="432"/>
        <end position="451"/>
    </location>
</feature>
<dbReference type="Pfam" id="PF00249">
    <property type="entry name" value="Myb_DNA-binding"/>
    <property type="match status" value="1"/>
</dbReference>
<feature type="domain" description="HTH myb-type" evidence="5">
    <location>
        <begin position="180"/>
        <end position="236"/>
    </location>
</feature>
<dbReference type="PANTHER" id="PTHR47206:SF1">
    <property type="entry name" value="HOMEODOMAIN-LIKE SUPERFAMILY PROTEIN"/>
    <property type="match status" value="1"/>
</dbReference>
<feature type="region of interest" description="Disordered" evidence="3">
    <location>
        <begin position="428"/>
        <end position="536"/>
    </location>
</feature>
<feature type="compositionally biased region" description="Basic and acidic residues" evidence="3">
    <location>
        <begin position="582"/>
        <end position="616"/>
    </location>
</feature>
<keyword evidence="7" id="KW-1185">Reference proteome</keyword>
<feature type="region of interest" description="Disordered" evidence="3">
    <location>
        <begin position="156"/>
        <end position="186"/>
    </location>
</feature>
<evidence type="ECO:0000256" key="3">
    <source>
        <dbReference type="SAM" id="MobiDB-lite"/>
    </source>
</evidence>
<feature type="domain" description="Myb-like" evidence="4">
    <location>
        <begin position="179"/>
        <end position="232"/>
    </location>
</feature>
<name>A0AAN8W6T6_9MAGN</name>
<evidence type="ECO:0000313" key="7">
    <source>
        <dbReference type="Proteomes" id="UP001370490"/>
    </source>
</evidence>
<dbReference type="InterPro" id="IPR009057">
    <property type="entry name" value="Homeodomain-like_sf"/>
</dbReference>
<dbReference type="CDD" id="cd11660">
    <property type="entry name" value="SANT_TRF"/>
    <property type="match status" value="1"/>
</dbReference>
<dbReference type="InterPro" id="IPR017930">
    <property type="entry name" value="Myb_dom"/>
</dbReference>
<dbReference type="AlphaFoldDB" id="A0AAN8W6T6"/>
<dbReference type="InterPro" id="IPR001005">
    <property type="entry name" value="SANT/Myb"/>
</dbReference>
<feature type="region of interest" description="Disordered" evidence="3">
    <location>
        <begin position="573"/>
        <end position="616"/>
    </location>
</feature>
<dbReference type="GO" id="GO:0005634">
    <property type="term" value="C:nucleus"/>
    <property type="evidence" value="ECO:0007669"/>
    <property type="project" value="UniProtKB-SubCell"/>
</dbReference>
<comment type="caution">
    <text evidence="6">The sequence shown here is derived from an EMBL/GenBank/DDBJ whole genome shotgun (WGS) entry which is preliminary data.</text>
</comment>
<feature type="compositionally biased region" description="Basic and acidic residues" evidence="3">
    <location>
        <begin position="482"/>
        <end position="492"/>
    </location>
</feature>
<dbReference type="PANTHER" id="PTHR47206">
    <property type="entry name" value="HOMEODOMAIN-LIKE SUPERFAMILY PROTEIN"/>
    <property type="match status" value="1"/>
</dbReference>
<accession>A0AAN8W6T6</accession>
<evidence type="ECO:0000259" key="5">
    <source>
        <dbReference type="PROSITE" id="PS51294"/>
    </source>
</evidence>
<organism evidence="6 7">
    <name type="scientific">Dillenia turbinata</name>
    <dbReference type="NCBI Taxonomy" id="194707"/>
    <lineage>
        <taxon>Eukaryota</taxon>
        <taxon>Viridiplantae</taxon>
        <taxon>Streptophyta</taxon>
        <taxon>Embryophyta</taxon>
        <taxon>Tracheophyta</taxon>
        <taxon>Spermatophyta</taxon>
        <taxon>Magnoliopsida</taxon>
        <taxon>eudicotyledons</taxon>
        <taxon>Gunneridae</taxon>
        <taxon>Pentapetalae</taxon>
        <taxon>Dilleniales</taxon>
        <taxon>Dilleniaceae</taxon>
        <taxon>Dillenia</taxon>
    </lineage>
</organism>
<feature type="region of interest" description="Disordered" evidence="3">
    <location>
        <begin position="300"/>
        <end position="352"/>
    </location>
</feature>
<feature type="compositionally biased region" description="Low complexity" evidence="3">
    <location>
        <begin position="300"/>
        <end position="319"/>
    </location>
</feature>
<protein>
    <submittedName>
        <fullName evidence="6">SANT/Myb domain</fullName>
    </submittedName>
</protein>
<feature type="compositionally biased region" description="Polar residues" evidence="3">
    <location>
        <begin position="320"/>
        <end position="333"/>
    </location>
</feature>
<gene>
    <name evidence="6" type="ORF">RJ641_029788</name>
</gene>
<comment type="subcellular location">
    <subcellularLocation>
        <location evidence="1">Nucleus</location>
    </subcellularLocation>
</comment>
<dbReference type="Gene3D" id="1.10.10.60">
    <property type="entry name" value="Homeodomain-like"/>
    <property type="match status" value="1"/>
</dbReference>